<name>A0A9P6T145_9FUNG</name>
<feature type="compositionally biased region" description="Low complexity" evidence="1">
    <location>
        <begin position="51"/>
        <end position="74"/>
    </location>
</feature>
<dbReference type="EMBL" id="JAAAID010000438">
    <property type="protein sequence ID" value="KAG0017512.1"/>
    <property type="molecule type" value="Genomic_DNA"/>
</dbReference>
<feature type="compositionally biased region" description="Polar residues" evidence="1">
    <location>
        <begin position="40"/>
        <end position="50"/>
    </location>
</feature>
<evidence type="ECO:0000259" key="3">
    <source>
        <dbReference type="Pfam" id="PF23585"/>
    </source>
</evidence>
<feature type="non-terminal residue" evidence="4">
    <location>
        <position position="1"/>
    </location>
</feature>
<protein>
    <recommendedName>
        <fullName evidence="3">DUF7137 domain-containing protein</fullName>
    </recommendedName>
</protein>
<feature type="signal peptide" evidence="2">
    <location>
        <begin position="1"/>
        <end position="29"/>
    </location>
</feature>
<keyword evidence="5" id="KW-1185">Reference proteome</keyword>
<keyword evidence="2" id="KW-0732">Signal</keyword>
<sequence>MYYKSGSKAWILLTLIALVLVALLPTASASEIHRPRLYARQQQGQPSRVSPSTPTDTNGNGGSSSSQPSSAPVPSSSPSPPSKQPGSSGGVVIGSGSSNSTLPPLGSTGGTVIGTGGTIITGGTVIDPRLPVSHLSMVQPKQNSANPPLFPVGSYIVFEWVFDNTTLVFVPATLTVEVSLTSNPKMVWSVANVSGTATSVVWNTGAVVSPSLFMGFYT</sequence>
<dbReference type="InterPro" id="IPR055561">
    <property type="entry name" value="DUF7137"/>
</dbReference>
<evidence type="ECO:0000313" key="4">
    <source>
        <dbReference type="EMBL" id="KAG0017512.1"/>
    </source>
</evidence>
<dbReference type="Pfam" id="PF23585">
    <property type="entry name" value="DUF7137"/>
    <property type="match status" value="1"/>
</dbReference>
<gene>
    <name evidence="4" type="ORF">BGZ80_008197</name>
</gene>
<accession>A0A9P6T145</accession>
<evidence type="ECO:0000256" key="1">
    <source>
        <dbReference type="SAM" id="MobiDB-lite"/>
    </source>
</evidence>
<evidence type="ECO:0000256" key="2">
    <source>
        <dbReference type="SAM" id="SignalP"/>
    </source>
</evidence>
<feature type="chain" id="PRO_5040230560" description="DUF7137 domain-containing protein" evidence="2">
    <location>
        <begin position="30"/>
        <end position="218"/>
    </location>
</feature>
<organism evidence="4 5">
    <name type="scientific">Entomortierella chlamydospora</name>
    <dbReference type="NCBI Taxonomy" id="101097"/>
    <lineage>
        <taxon>Eukaryota</taxon>
        <taxon>Fungi</taxon>
        <taxon>Fungi incertae sedis</taxon>
        <taxon>Mucoromycota</taxon>
        <taxon>Mortierellomycotina</taxon>
        <taxon>Mortierellomycetes</taxon>
        <taxon>Mortierellales</taxon>
        <taxon>Mortierellaceae</taxon>
        <taxon>Entomortierella</taxon>
    </lineage>
</organism>
<comment type="caution">
    <text evidence="4">The sequence shown here is derived from an EMBL/GenBank/DDBJ whole genome shotgun (WGS) entry which is preliminary data.</text>
</comment>
<proteinExistence type="predicted"/>
<feature type="domain" description="DUF7137" evidence="3">
    <location>
        <begin position="130"/>
        <end position="218"/>
    </location>
</feature>
<evidence type="ECO:0000313" key="5">
    <source>
        <dbReference type="Proteomes" id="UP000703661"/>
    </source>
</evidence>
<dbReference type="AlphaFoldDB" id="A0A9P6T145"/>
<dbReference type="PANTHER" id="PTHR42028:SF1">
    <property type="entry name" value="YALI0E30657P"/>
    <property type="match status" value="1"/>
</dbReference>
<dbReference type="PANTHER" id="PTHR42028">
    <property type="entry name" value="CHROMOSOME 1, WHOLE GENOME SHOTGUN SEQUENCE"/>
    <property type="match status" value="1"/>
</dbReference>
<reference evidence="4" key="1">
    <citation type="journal article" date="2020" name="Fungal Divers.">
        <title>Resolving the Mortierellaceae phylogeny through synthesis of multi-gene phylogenetics and phylogenomics.</title>
        <authorList>
            <person name="Vandepol N."/>
            <person name="Liber J."/>
            <person name="Desiro A."/>
            <person name="Na H."/>
            <person name="Kennedy M."/>
            <person name="Barry K."/>
            <person name="Grigoriev I.V."/>
            <person name="Miller A.N."/>
            <person name="O'Donnell K."/>
            <person name="Stajich J.E."/>
            <person name="Bonito G."/>
        </authorList>
    </citation>
    <scope>NUCLEOTIDE SEQUENCE</scope>
    <source>
        <strain evidence="4">NRRL 2769</strain>
    </source>
</reference>
<feature type="region of interest" description="Disordered" evidence="1">
    <location>
        <begin position="36"/>
        <end position="110"/>
    </location>
</feature>
<dbReference type="Proteomes" id="UP000703661">
    <property type="component" value="Unassembled WGS sequence"/>
</dbReference>